<dbReference type="InterPro" id="IPR018499">
    <property type="entry name" value="Tetraspanin/Peripherin"/>
</dbReference>
<evidence type="ECO:0000256" key="4">
    <source>
        <dbReference type="ARBA" id="ARBA00023136"/>
    </source>
</evidence>
<accession>A0ABQ9EVL3</accession>
<dbReference type="Pfam" id="PF00335">
    <property type="entry name" value="Tetraspanin"/>
    <property type="match status" value="1"/>
</dbReference>
<comment type="caution">
    <text evidence="6">The sequence shown here is derived from an EMBL/GenBank/DDBJ whole genome shotgun (WGS) entry which is preliminary data.</text>
</comment>
<gene>
    <name evidence="6" type="ORF">KUTeg_014078</name>
</gene>
<dbReference type="Gene3D" id="1.10.1450.10">
    <property type="entry name" value="Tetraspanin"/>
    <property type="match status" value="1"/>
</dbReference>
<feature type="transmembrane region" description="Helical" evidence="5">
    <location>
        <begin position="78"/>
        <end position="98"/>
    </location>
</feature>
<dbReference type="PRINTS" id="PR00218">
    <property type="entry name" value="PERIPHERNRDS"/>
</dbReference>
<evidence type="ECO:0000256" key="5">
    <source>
        <dbReference type="SAM" id="Phobius"/>
    </source>
</evidence>
<sequence>MYLAWVSCNFWTLLVVCGGYIKYELDSKLMILEGYNTDTLPYYFVTVGGLMFLINLIVSKASYDSSEPETRSRFQNFLVFFLGLLFVLIWLIFAASMLCFSHRYVIEQSFKNGLFSVMKRYKTDLTIKMTIDDLQLRYRCCGSNSYTDWFKTNWVNEEFINLVHPDVKPKLDQGLYYGDDVPFSCCDESSMRSCVHHQVTNKKRHKDYSEVTLFKTGCSSALRNYFENTLLHPLGITILLV</sequence>
<evidence type="ECO:0000256" key="2">
    <source>
        <dbReference type="ARBA" id="ARBA00022692"/>
    </source>
</evidence>
<reference evidence="6 7" key="1">
    <citation type="submission" date="2022-12" db="EMBL/GenBank/DDBJ databases">
        <title>Chromosome-level genome of Tegillarca granosa.</title>
        <authorList>
            <person name="Kim J."/>
        </authorList>
    </citation>
    <scope>NUCLEOTIDE SEQUENCE [LARGE SCALE GENOMIC DNA]</scope>
    <source>
        <strain evidence="6">Teg-2019</strain>
        <tissue evidence="6">Adductor muscle</tissue>
    </source>
</reference>
<dbReference type="PANTHER" id="PTHR19282:SF549">
    <property type="entry name" value="TETRASPANIN"/>
    <property type="match status" value="1"/>
</dbReference>
<dbReference type="InterPro" id="IPR008952">
    <property type="entry name" value="Tetraspanin_EC2_sf"/>
</dbReference>
<evidence type="ECO:0000313" key="6">
    <source>
        <dbReference type="EMBL" id="KAJ8309204.1"/>
    </source>
</evidence>
<name>A0ABQ9EVL3_TEGGR</name>
<proteinExistence type="predicted"/>
<organism evidence="6 7">
    <name type="scientific">Tegillarca granosa</name>
    <name type="common">Malaysian cockle</name>
    <name type="synonym">Anadara granosa</name>
    <dbReference type="NCBI Taxonomy" id="220873"/>
    <lineage>
        <taxon>Eukaryota</taxon>
        <taxon>Metazoa</taxon>
        <taxon>Spiralia</taxon>
        <taxon>Lophotrochozoa</taxon>
        <taxon>Mollusca</taxon>
        <taxon>Bivalvia</taxon>
        <taxon>Autobranchia</taxon>
        <taxon>Pteriomorphia</taxon>
        <taxon>Arcoida</taxon>
        <taxon>Arcoidea</taxon>
        <taxon>Arcidae</taxon>
        <taxon>Tegillarca</taxon>
    </lineage>
</organism>
<dbReference type="EMBL" id="JARBDR010000657">
    <property type="protein sequence ID" value="KAJ8309204.1"/>
    <property type="molecule type" value="Genomic_DNA"/>
</dbReference>
<evidence type="ECO:0000256" key="3">
    <source>
        <dbReference type="ARBA" id="ARBA00022989"/>
    </source>
</evidence>
<dbReference type="Proteomes" id="UP001217089">
    <property type="component" value="Unassembled WGS sequence"/>
</dbReference>
<comment type="subcellular location">
    <subcellularLocation>
        <location evidence="1">Membrane</location>
        <topology evidence="1">Multi-pass membrane protein</topology>
    </subcellularLocation>
</comment>
<feature type="transmembrane region" description="Helical" evidence="5">
    <location>
        <begin position="42"/>
        <end position="58"/>
    </location>
</feature>
<keyword evidence="3 5" id="KW-1133">Transmembrane helix</keyword>
<evidence type="ECO:0000313" key="7">
    <source>
        <dbReference type="Proteomes" id="UP001217089"/>
    </source>
</evidence>
<keyword evidence="7" id="KW-1185">Reference proteome</keyword>
<evidence type="ECO:0000256" key="1">
    <source>
        <dbReference type="ARBA" id="ARBA00004141"/>
    </source>
</evidence>
<protein>
    <submittedName>
        <fullName evidence="6">Uncharacterized protein</fullName>
    </submittedName>
</protein>
<dbReference type="PANTHER" id="PTHR19282">
    <property type="entry name" value="TETRASPANIN"/>
    <property type="match status" value="1"/>
</dbReference>
<dbReference type="InterPro" id="IPR000830">
    <property type="entry name" value="Peripherin/rom-1"/>
</dbReference>
<dbReference type="SUPFAM" id="SSF48652">
    <property type="entry name" value="Tetraspanin"/>
    <property type="match status" value="1"/>
</dbReference>
<keyword evidence="4 5" id="KW-0472">Membrane</keyword>
<keyword evidence="2 5" id="KW-0812">Transmembrane</keyword>